<organism evidence="7 8">
    <name type="scientific">Apostasia shenzhenica</name>
    <dbReference type="NCBI Taxonomy" id="1088818"/>
    <lineage>
        <taxon>Eukaryota</taxon>
        <taxon>Viridiplantae</taxon>
        <taxon>Streptophyta</taxon>
        <taxon>Embryophyta</taxon>
        <taxon>Tracheophyta</taxon>
        <taxon>Spermatophyta</taxon>
        <taxon>Magnoliopsida</taxon>
        <taxon>Liliopsida</taxon>
        <taxon>Asparagales</taxon>
        <taxon>Orchidaceae</taxon>
        <taxon>Apostasioideae</taxon>
        <taxon>Apostasia</taxon>
    </lineage>
</organism>
<evidence type="ECO:0000256" key="1">
    <source>
        <dbReference type="ARBA" id="ARBA00004123"/>
    </source>
</evidence>
<gene>
    <name evidence="7" type="primary">ODO1</name>
    <name evidence="7" type="ORF">AXF42_Ash018937</name>
</gene>
<dbReference type="FunFam" id="1.10.10.60:FF:000300">
    <property type="entry name" value="Myb transcription factor"/>
    <property type="match status" value="1"/>
</dbReference>
<dbReference type="STRING" id="1088818.A0A2I0B4M5"/>
<dbReference type="GO" id="GO:0003677">
    <property type="term" value="F:DNA binding"/>
    <property type="evidence" value="ECO:0007669"/>
    <property type="project" value="UniProtKB-KW"/>
</dbReference>
<dbReference type="PANTHER" id="PTHR47994">
    <property type="entry name" value="F14D16.11-RELATED"/>
    <property type="match status" value="1"/>
</dbReference>
<dbReference type="GO" id="GO:0005634">
    <property type="term" value="C:nucleus"/>
    <property type="evidence" value="ECO:0007669"/>
    <property type="project" value="UniProtKB-SubCell"/>
</dbReference>
<dbReference type="InterPro" id="IPR015495">
    <property type="entry name" value="Myb_TF_plants"/>
</dbReference>
<dbReference type="OrthoDB" id="2143914at2759"/>
<dbReference type="InterPro" id="IPR001005">
    <property type="entry name" value="SANT/Myb"/>
</dbReference>
<dbReference type="PROSITE" id="PS50090">
    <property type="entry name" value="MYB_LIKE"/>
    <property type="match status" value="1"/>
</dbReference>
<dbReference type="Pfam" id="PF00249">
    <property type="entry name" value="Myb_DNA-binding"/>
    <property type="match status" value="1"/>
</dbReference>
<evidence type="ECO:0000256" key="2">
    <source>
        <dbReference type="ARBA" id="ARBA00022737"/>
    </source>
</evidence>
<dbReference type="SMART" id="SM00717">
    <property type="entry name" value="SANT"/>
    <property type="match status" value="1"/>
</dbReference>
<sequence>MDGRGGQEAHQLHPQQWPVLLESRSQARRSLALFFPISASPAMNSDASELRSLGLLRCGKSCRLRWTNYLRPDLKRGLLSESEENLVIDLHSQLGNRWSKIAAHLPGRTDNEIKNHWNTHIKKKLRKMGIDPLTHRPLPRGDRTPPGVDALSTADTFFNDSPGFCTDEVPMIEPHEIILPSSSSLSSSPFSIESWAAASSSGSNAPGIHLPCIELPESMFFCEADENLIGWDFMS</sequence>
<evidence type="ECO:0000259" key="5">
    <source>
        <dbReference type="PROSITE" id="PS50090"/>
    </source>
</evidence>
<evidence type="ECO:0000256" key="3">
    <source>
        <dbReference type="ARBA" id="ARBA00023125"/>
    </source>
</evidence>
<dbReference type="PROSITE" id="PS51294">
    <property type="entry name" value="HTH_MYB"/>
    <property type="match status" value="1"/>
</dbReference>
<evidence type="ECO:0000256" key="4">
    <source>
        <dbReference type="ARBA" id="ARBA00023242"/>
    </source>
</evidence>
<dbReference type="Gene3D" id="1.10.10.60">
    <property type="entry name" value="Homeodomain-like"/>
    <property type="match status" value="2"/>
</dbReference>
<proteinExistence type="predicted"/>
<dbReference type="CDD" id="cd00167">
    <property type="entry name" value="SANT"/>
    <property type="match status" value="1"/>
</dbReference>
<dbReference type="InterPro" id="IPR009057">
    <property type="entry name" value="Homeodomain-like_sf"/>
</dbReference>
<dbReference type="PANTHER" id="PTHR47994:SF5">
    <property type="entry name" value="F14D16.11-RELATED"/>
    <property type="match status" value="1"/>
</dbReference>
<evidence type="ECO:0000313" key="8">
    <source>
        <dbReference type="Proteomes" id="UP000236161"/>
    </source>
</evidence>
<evidence type="ECO:0000313" key="7">
    <source>
        <dbReference type="EMBL" id="PKA62729.1"/>
    </source>
</evidence>
<name>A0A2I0B4M5_9ASPA</name>
<feature type="domain" description="Myb-like" evidence="5">
    <location>
        <begin position="71"/>
        <end position="121"/>
    </location>
</feature>
<dbReference type="EMBL" id="KZ451915">
    <property type="protein sequence ID" value="PKA62729.1"/>
    <property type="molecule type" value="Genomic_DNA"/>
</dbReference>
<dbReference type="Proteomes" id="UP000236161">
    <property type="component" value="Unassembled WGS sequence"/>
</dbReference>
<protein>
    <submittedName>
        <fullName evidence="7">Protein ODORANT1</fullName>
    </submittedName>
</protein>
<keyword evidence="4" id="KW-0539">Nucleus</keyword>
<keyword evidence="8" id="KW-1185">Reference proteome</keyword>
<evidence type="ECO:0000259" key="6">
    <source>
        <dbReference type="PROSITE" id="PS51294"/>
    </source>
</evidence>
<accession>A0A2I0B4M5</accession>
<dbReference type="InterPro" id="IPR017930">
    <property type="entry name" value="Myb_dom"/>
</dbReference>
<keyword evidence="2" id="KW-0677">Repeat</keyword>
<reference evidence="7 8" key="1">
    <citation type="journal article" date="2017" name="Nature">
        <title>The Apostasia genome and the evolution of orchids.</title>
        <authorList>
            <person name="Zhang G.Q."/>
            <person name="Liu K.W."/>
            <person name="Li Z."/>
            <person name="Lohaus R."/>
            <person name="Hsiao Y.Y."/>
            <person name="Niu S.C."/>
            <person name="Wang J.Y."/>
            <person name="Lin Y.C."/>
            <person name="Xu Q."/>
            <person name="Chen L.J."/>
            <person name="Yoshida K."/>
            <person name="Fujiwara S."/>
            <person name="Wang Z.W."/>
            <person name="Zhang Y.Q."/>
            <person name="Mitsuda N."/>
            <person name="Wang M."/>
            <person name="Liu G.H."/>
            <person name="Pecoraro L."/>
            <person name="Huang H.X."/>
            <person name="Xiao X.J."/>
            <person name="Lin M."/>
            <person name="Wu X.Y."/>
            <person name="Wu W.L."/>
            <person name="Chen Y.Y."/>
            <person name="Chang S.B."/>
            <person name="Sakamoto S."/>
            <person name="Ohme-Takagi M."/>
            <person name="Yagi M."/>
            <person name="Zeng S.J."/>
            <person name="Shen C.Y."/>
            <person name="Yeh C.M."/>
            <person name="Luo Y.B."/>
            <person name="Tsai W.C."/>
            <person name="Van de Peer Y."/>
            <person name="Liu Z.J."/>
        </authorList>
    </citation>
    <scope>NUCLEOTIDE SEQUENCE [LARGE SCALE GENOMIC DNA]</scope>
    <source>
        <strain evidence="8">cv. Shenzhen</strain>
        <tissue evidence="7">Stem</tissue>
    </source>
</reference>
<keyword evidence="3" id="KW-0238">DNA-binding</keyword>
<dbReference type="AlphaFoldDB" id="A0A2I0B4M5"/>
<dbReference type="SUPFAM" id="SSF46689">
    <property type="entry name" value="Homeodomain-like"/>
    <property type="match status" value="1"/>
</dbReference>
<feature type="domain" description="HTH myb-type" evidence="6">
    <location>
        <begin position="71"/>
        <end position="125"/>
    </location>
</feature>
<comment type="subcellular location">
    <subcellularLocation>
        <location evidence="1">Nucleus</location>
    </subcellularLocation>
</comment>